<gene>
    <name evidence="2" type="ORF">HDA33_000788</name>
</gene>
<keyword evidence="1" id="KW-0812">Transmembrane</keyword>
<organism evidence="2 3">
    <name type="scientific">Micrococcus endophyticus</name>
    <dbReference type="NCBI Taxonomy" id="455343"/>
    <lineage>
        <taxon>Bacteria</taxon>
        <taxon>Bacillati</taxon>
        <taxon>Actinomycetota</taxon>
        <taxon>Actinomycetes</taxon>
        <taxon>Micrococcales</taxon>
        <taxon>Micrococcaceae</taxon>
        <taxon>Micrococcus</taxon>
    </lineage>
</organism>
<protein>
    <submittedName>
        <fullName evidence="2">Uncharacterized protein</fullName>
    </submittedName>
</protein>
<comment type="caution">
    <text evidence="2">The sequence shown here is derived from an EMBL/GenBank/DDBJ whole genome shotgun (WGS) entry which is preliminary data.</text>
</comment>
<keyword evidence="1" id="KW-1133">Transmembrane helix</keyword>
<sequence>MSHTANTEHTTRRAARNGAVEDVVVTEDGRVLNDPTHLELPDHGNTPGGWAMVALVLVGFVAGCIGLLADWMIVVWIGVALVVVGVLVGIVAGRGGSARSGHRAH</sequence>
<dbReference type="NCBIfam" id="NF041681">
    <property type="entry name" value="HGxxPAAW"/>
    <property type="match status" value="1"/>
</dbReference>
<dbReference type="Pfam" id="PF20447">
    <property type="entry name" value="DUF6704"/>
    <property type="match status" value="1"/>
</dbReference>
<dbReference type="Proteomes" id="UP000567246">
    <property type="component" value="Unassembled WGS sequence"/>
</dbReference>
<dbReference type="EMBL" id="JACHMW010000001">
    <property type="protein sequence ID" value="MBB5848224.1"/>
    <property type="molecule type" value="Genomic_DNA"/>
</dbReference>
<dbReference type="InterPro" id="IPR046550">
    <property type="entry name" value="DUF6704"/>
</dbReference>
<feature type="transmembrane region" description="Helical" evidence="1">
    <location>
        <begin position="49"/>
        <end position="68"/>
    </location>
</feature>
<proteinExistence type="predicted"/>
<dbReference type="AlphaFoldDB" id="A0A7W9JIA5"/>
<evidence type="ECO:0000256" key="1">
    <source>
        <dbReference type="SAM" id="Phobius"/>
    </source>
</evidence>
<accession>A0A7W9JIA5</accession>
<dbReference type="RefSeq" id="WP_184171142.1">
    <property type="nucleotide sequence ID" value="NZ_BAABAG010000008.1"/>
</dbReference>
<keyword evidence="3" id="KW-1185">Reference proteome</keyword>
<reference evidence="2 3" key="1">
    <citation type="submission" date="2020-08" db="EMBL/GenBank/DDBJ databases">
        <title>Sequencing the genomes of 1000 actinobacteria strains.</title>
        <authorList>
            <person name="Klenk H.-P."/>
        </authorList>
    </citation>
    <scope>NUCLEOTIDE SEQUENCE [LARGE SCALE GENOMIC DNA]</scope>
    <source>
        <strain evidence="2 3">DSM 17945</strain>
    </source>
</reference>
<evidence type="ECO:0000313" key="3">
    <source>
        <dbReference type="Proteomes" id="UP000567246"/>
    </source>
</evidence>
<name>A0A7W9JIA5_9MICC</name>
<feature type="transmembrane region" description="Helical" evidence="1">
    <location>
        <begin position="74"/>
        <end position="93"/>
    </location>
</feature>
<evidence type="ECO:0000313" key="2">
    <source>
        <dbReference type="EMBL" id="MBB5848224.1"/>
    </source>
</evidence>
<keyword evidence="1" id="KW-0472">Membrane</keyword>